<evidence type="ECO:0000256" key="1">
    <source>
        <dbReference type="ARBA" id="ARBA00007198"/>
    </source>
</evidence>
<dbReference type="Proteomes" id="UP000553706">
    <property type="component" value="Unassembled WGS sequence"/>
</dbReference>
<evidence type="ECO:0000256" key="4">
    <source>
        <dbReference type="PROSITE-ProRule" id="PRU01282"/>
    </source>
</evidence>
<reference evidence="5 6" key="1">
    <citation type="submission" date="2020-08" db="EMBL/GenBank/DDBJ databases">
        <title>Genomic Encyclopedia of Type Strains, Phase IV (KMG-IV): sequencing the most valuable type-strain genomes for metagenomic binning, comparative biology and taxonomic classification.</title>
        <authorList>
            <person name="Goeker M."/>
        </authorList>
    </citation>
    <scope>NUCLEOTIDE SEQUENCE [LARGE SCALE GENOMIC DNA]</scope>
    <source>
        <strain evidence="5 6">DSM 27026</strain>
    </source>
</reference>
<proteinExistence type="inferred from homology"/>
<accession>A0A840VLZ3</accession>
<evidence type="ECO:0000256" key="3">
    <source>
        <dbReference type="ARBA" id="ARBA00023002"/>
    </source>
</evidence>
<dbReference type="AlphaFoldDB" id="A0A840VLZ3"/>
<dbReference type="SUPFAM" id="SSF52833">
    <property type="entry name" value="Thioredoxin-like"/>
    <property type="match status" value="1"/>
</dbReference>
<name>A0A840VLZ3_9PROT</name>
<comment type="caution">
    <text evidence="5">The sequence shown here is derived from an EMBL/GenBank/DDBJ whole genome shotgun (WGS) entry which is preliminary data.</text>
</comment>
<keyword evidence="2" id="KW-0059">Arsenical resistance</keyword>
<evidence type="ECO:0000256" key="2">
    <source>
        <dbReference type="ARBA" id="ARBA00022849"/>
    </source>
</evidence>
<dbReference type="PROSITE" id="PS51353">
    <property type="entry name" value="ARSC"/>
    <property type="match status" value="1"/>
</dbReference>
<keyword evidence="3" id="KW-0560">Oxidoreductase</keyword>
<dbReference type="PANTHER" id="PTHR30041">
    <property type="entry name" value="ARSENATE REDUCTASE"/>
    <property type="match status" value="1"/>
</dbReference>
<dbReference type="Gene3D" id="3.40.30.10">
    <property type="entry name" value="Glutaredoxin"/>
    <property type="match status" value="1"/>
</dbReference>
<dbReference type="InterPro" id="IPR006660">
    <property type="entry name" value="Arsenate_reductase-like"/>
</dbReference>
<protein>
    <submittedName>
        <fullName evidence="5">Arsenate reductase-like glutaredoxin family protein</fullName>
    </submittedName>
</protein>
<dbReference type="EMBL" id="JACHFJ010000002">
    <property type="protein sequence ID" value="MBB5372490.1"/>
    <property type="molecule type" value="Genomic_DNA"/>
</dbReference>
<sequence>MELAGLAKQMGDARLLLREKEKLADELGLKQADDEAILDAIAAHPILLNRPVVVSPKGVKACRPAELVKELL</sequence>
<dbReference type="GO" id="GO:0016491">
    <property type="term" value="F:oxidoreductase activity"/>
    <property type="evidence" value="ECO:0007669"/>
    <property type="project" value="UniProtKB-KW"/>
</dbReference>
<dbReference type="PANTHER" id="PTHR30041:SF5">
    <property type="entry name" value="ARSENATE REDUCTASE-RELATED"/>
    <property type="match status" value="1"/>
</dbReference>
<dbReference type="InterPro" id="IPR036249">
    <property type="entry name" value="Thioredoxin-like_sf"/>
</dbReference>
<gene>
    <name evidence="5" type="ORF">HNP71_000728</name>
</gene>
<keyword evidence="6" id="KW-1185">Reference proteome</keyword>
<evidence type="ECO:0000313" key="6">
    <source>
        <dbReference type="Proteomes" id="UP000553706"/>
    </source>
</evidence>
<organism evidence="5 6">
    <name type="scientific">Acidocella aromatica</name>
    <dbReference type="NCBI Taxonomy" id="1303579"/>
    <lineage>
        <taxon>Bacteria</taxon>
        <taxon>Pseudomonadati</taxon>
        <taxon>Pseudomonadota</taxon>
        <taxon>Alphaproteobacteria</taxon>
        <taxon>Acetobacterales</taxon>
        <taxon>Acidocellaceae</taxon>
        <taxon>Acidocella</taxon>
    </lineage>
</organism>
<dbReference type="Pfam" id="PF03960">
    <property type="entry name" value="ArsC"/>
    <property type="match status" value="1"/>
</dbReference>
<dbReference type="GO" id="GO:0046685">
    <property type="term" value="P:response to arsenic-containing substance"/>
    <property type="evidence" value="ECO:0007669"/>
    <property type="project" value="UniProtKB-KW"/>
</dbReference>
<evidence type="ECO:0000313" key="5">
    <source>
        <dbReference type="EMBL" id="MBB5372490.1"/>
    </source>
</evidence>
<comment type="similarity">
    <text evidence="1 4">Belongs to the ArsC family.</text>
</comment>